<evidence type="ECO:0000313" key="3">
    <source>
        <dbReference type="EMBL" id="EKX41142.1"/>
    </source>
</evidence>
<dbReference type="KEGG" id="gtt:GUITHDRAFT_112878"/>
<protein>
    <submittedName>
        <fullName evidence="3 4">Uncharacterized protein</fullName>
    </submittedName>
</protein>
<dbReference type="AlphaFoldDB" id="L1IYF2"/>
<dbReference type="OrthoDB" id="734129at2759"/>
<feature type="region of interest" description="Disordered" evidence="1">
    <location>
        <begin position="93"/>
        <end position="125"/>
    </location>
</feature>
<name>L1IYF2_GUITC</name>
<evidence type="ECO:0000256" key="1">
    <source>
        <dbReference type="SAM" id="MobiDB-lite"/>
    </source>
</evidence>
<dbReference type="HOGENOM" id="CLU_597806_0_0_1"/>
<dbReference type="EMBL" id="JH993026">
    <property type="protein sequence ID" value="EKX41142.1"/>
    <property type="molecule type" value="Genomic_DNA"/>
</dbReference>
<reference evidence="4" key="3">
    <citation type="submission" date="2015-06" db="UniProtKB">
        <authorList>
            <consortium name="EnsemblProtists"/>
        </authorList>
    </citation>
    <scope>IDENTIFICATION</scope>
</reference>
<sequence>MPDDYEVPEGDVLKGTDIEPCEPVSGAGTEANPFIFQVKLNYFVSSTGYFSFTNCKGSQRPTIKIRANSTYKFVQTEKTNWLHPLGFAYGPDGAHDGRDELEPGVKPPGSKSKCDESKTCQSPRYHGGKSGDVFLGRTGLLSTPEDPYAGMGDGEFGLETYESHFQDHSLSLWARNKYSVLLRIEDEATAEIYYFCHVHRARWMSGKIIVVNPDGTPRKNQQDVVLYSPTVLSRDDEVCGTPPAPEYGDNDGPAKFIGKCETKALCGPATTFKRCMEGVDCHMNYNMRVTHTDDPISTFMRQMIPHHQNAVNMAKVVLKLDKEHVRDVDKQLGGDAFVENLLLDIINTQNMQIMMMHSYLVWKTKQGEPEVYDQECAEKLQDKNLIVWAFACVGLCIGGILSTASWYVFWRRQRHGQGKDKYSLVQATASVSAVAPASQVQVSCQGEATSEEVDIALA</sequence>
<dbReference type="RefSeq" id="XP_005828122.1">
    <property type="nucleotide sequence ID" value="XM_005828065.1"/>
</dbReference>
<dbReference type="PANTHER" id="PTHR36933">
    <property type="entry name" value="SLL0788 PROTEIN"/>
    <property type="match status" value="1"/>
</dbReference>
<reference evidence="3 5" key="1">
    <citation type="journal article" date="2012" name="Nature">
        <title>Algal genomes reveal evolutionary mosaicism and the fate of nucleomorphs.</title>
        <authorList>
            <consortium name="DOE Joint Genome Institute"/>
            <person name="Curtis B.A."/>
            <person name="Tanifuji G."/>
            <person name="Burki F."/>
            <person name="Gruber A."/>
            <person name="Irimia M."/>
            <person name="Maruyama S."/>
            <person name="Arias M.C."/>
            <person name="Ball S.G."/>
            <person name="Gile G.H."/>
            <person name="Hirakawa Y."/>
            <person name="Hopkins J.F."/>
            <person name="Kuo A."/>
            <person name="Rensing S.A."/>
            <person name="Schmutz J."/>
            <person name="Symeonidi A."/>
            <person name="Elias M."/>
            <person name="Eveleigh R.J."/>
            <person name="Herman E.K."/>
            <person name="Klute M.J."/>
            <person name="Nakayama T."/>
            <person name="Obornik M."/>
            <person name="Reyes-Prieto A."/>
            <person name="Armbrust E.V."/>
            <person name="Aves S.J."/>
            <person name="Beiko R.G."/>
            <person name="Coutinho P."/>
            <person name="Dacks J.B."/>
            <person name="Durnford D.G."/>
            <person name="Fast N.M."/>
            <person name="Green B.R."/>
            <person name="Grisdale C.J."/>
            <person name="Hempel F."/>
            <person name="Henrissat B."/>
            <person name="Hoppner M.P."/>
            <person name="Ishida K."/>
            <person name="Kim E."/>
            <person name="Koreny L."/>
            <person name="Kroth P.G."/>
            <person name="Liu Y."/>
            <person name="Malik S.B."/>
            <person name="Maier U.G."/>
            <person name="McRose D."/>
            <person name="Mock T."/>
            <person name="Neilson J.A."/>
            <person name="Onodera N.T."/>
            <person name="Poole A.M."/>
            <person name="Pritham E.J."/>
            <person name="Richards T.A."/>
            <person name="Rocap G."/>
            <person name="Roy S.W."/>
            <person name="Sarai C."/>
            <person name="Schaack S."/>
            <person name="Shirato S."/>
            <person name="Slamovits C.H."/>
            <person name="Spencer D.F."/>
            <person name="Suzuki S."/>
            <person name="Worden A.Z."/>
            <person name="Zauner S."/>
            <person name="Barry K."/>
            <person name="Bell C."/>
            <person name="Bharti A.K."/>
            <person name="Crow J.A."/>
            <person name="Grimwood J."/>
            <person name="Kramer R."/>
            <person name="Lindquist E."/>
            <person name="Lucas S."/>
            <person name="Salamov A."/>
            <person name="McFadden G.I."/>
            <person name="Lane C.E."/>
            <person name="Keeling P.J."/>
            <person name="Gray M.W."/>
            <person name="Grigoriev I.V."/>
            <person name="Archibald J.M."/>
        </authorList>
    </citation>
    <scope>NUCLEOTIDE SEQUENCE</scope>
    <source>
        <strain evidence="3 5">CCMP2712</strain>
    </source>
</reference>
<dbReference type="InterPro" id="IPR012347">
    <property type="entry name" value="Ferritin-like"/>
</dbReference>
<gene>
    <name evidence="3" type="ORF">GUITHDRAFT_112878</name>
</gene>
<dbReference type="Proteomes" id="UP000011087">
    <property type="component" value="Unassembled WGS sequence"/>
</dbReference>
<keyword evidence="2" id="KW-1133">Transmembrane helix</keyword>
<keyword evidence="2" id="KW-0812">Transmembrane</keyword>
<accession>L1IYF2</accession>
<keyword evidence="2" id="KW-0472">Membrane</keyword>
<evidence type="ECO:0000256" key="2">
    <source>
        <dbReference type="SAM" id="Phobius"/>
    </source>
</evidence>
<dbReference type="PaxDb" id="55529-EKX41142"/>
<dbReference type="OMA" id="ALFIHQM"/>
<organism evidence="3">
    <name type="scientific">Guillardia theta (strain CCMP2712)</name>
    <name type="common">Cryptophyte</name>
    <dbReference type="NCBI Taxonomy" id="905079"/>
    <lineage>
        <taxon>Eukaryota</taxon>
        <taxon>Cryptophyceae</taxon>
        <taxon>Pyrenomonadales</taxon>
        <taxon>Geminigeraceae</taxon>
        <taxon>Guillardia</taxon>
    </lineage>
</organism>
<dbReference type="eggNOG" id="ENOG502S34M">
    <property type="taxonomic scope" value="Eukaryota"/>
</dbReference>
<proteinExistence type="predicted"/>
<dbReference type="Gene3D" id="1.20.1260.10">
    <property type="match status" value="1"/>
</dbReference>
<dbReference type="EnsemblProtists" id="EKX41142">
    <property type="protein sequence ID" value="EKX41142"/>
    <property type="gene ID" value="GUITHDRAFT_112878"/>
</dbReference>
<evidence type="ECO:0000313" key="4">
    <source>
        <dbReference type="EnsemblProtists" id="EKX41142"/>
    </source>
</evidence>
<dbReference type="PANTHER" id="PTHR36933:SF1">
    <property type="entry name" value="SLL0788 PROTEIN"/>
    <property type="match status" value="1"/>
</dbReference>
<evidence type="ECO:0000313" key="5">
    <source>
        <dbReference type="Proteomes" id="UP000011087"/>
    </source>
</evidence>
<reference evidence="5" key="2">
    <citation type="submission" date="2012-11" db="EMBL/GenBank/DDBJ databases">
        <authorList>
            <person name="Kuo A."/>
            <person name="Curtis B.A."/>
            <person name="Tanifuji G."/>
            <person name="Burki F."/>
            <person name="Gruber A."/>
            <person name="Irimia M."/>
            <person name="Maruyama S."/>
            <person name="Arias M.C."/>
            <person name="Ball S.G."/>
            <person name="Gile G.H."/>
            <person name="Hirakawa Y."/>
            <person name="Hopkins J.F."/>
            <person name="Rensing S.A."/>
            <person name="Schmutz J."/>
            <person name="Symeonidi A."/>
            <person name="Elias M."/>
            <person name="Eveleigh R.J."/>
            <person name="Herman E.K."/>
            <person name="Klute M.J."/>
            <person name="Nakayama T."/>
            <person name="Obornik M."/>
            <person name="Reyes-Prieto A."/>
            <person name="Armbrust E.V."/>
            <person name="Aves S.J."/>
            <person name="Beiko R.G."/>
            <person name="Coutinho P."/>
            <person name="Dacks J.B."/>
            <person name="Durnford D.G."/>
            <person name="Fast N.M."/>
            <person name="Green B.R."/>
            <person name="Grisdale C."/>
            <person name="Hempe F."/>
            <person name="Henrissat B."/>
            <person name="Hoppner M.P."/>
            <person name="Ishida K.-I."/>
            <person name="Kim E."/>
            <person name="Koreny L."/>
            <person name="Kroth P.G."/>
            <person name="Liu Y."/>
            <person name="Malik S.-B."/>
            <person name="Maier U.G."/>
            <person name="McRose D."/>
            <person name="Mock T."/>
            <person name="Neilson J.A."/>
            <person name="Onodera N.T."/>
            <person name="Poole A.M."/>
            <person name="Pritham E.J."/>
            <person name="Richards T.A."/>
            <person name="Rocap G."/>
            <person name="Roy S.W."/>
            <person name="Sarai C."/>
            <person name="Schaack S."/>
            <person name="Shirato S."/>
            <person name="Slamovits C.H."/>
            <person name="Spencer D.F."/>
            <person name="Suzuki S."/>
            <person name="Worden A.Z."/>
            <person name="Zauner S."/>
            <person name="Barry K."/>
            <person name="Bell C."/>
            <person name="Bharti A.K."/>
            <person name="Crow J.A."/>
            <person name="Grimwood J."/>
            <person name="Kramer R."/>
            <person name="Lindquist E."/>
            <person name="Lucas S."/>
            <person name="Salamov A."/>
            <person name="McFadden G.I."/>
            <person name="Lane C.E."/>
            <person name="Keeling P.J."/>
            <person name="Gray M.W."/>
            <person name="Grigoriev I.V."/>
            <person name="Archibald J.M."/>
        </authorList>
    </citation>
    <scope>NUCLEOTIDE SEQUENCE</scope>
    <source>
        <strain evidence="5">CCMP2712</strain>
    </source>
</reference>
<dbReference type="GeneID" id="17297795"/>
<keyword evidence="5" id="KW-1185">Reference proteome</keyword>
<feature type="compositionally biased region" description="Basic and acidic residues" evidence="1">
    <location>
        <begin position="93"/>
        <end position="103"/>
    </location>
</feature>
<feature type="transmembrane region" description="Helical" evidence="2">
    <location>
        <begin position="385"/>
        <end position="409"/>
    </location>
</feature>